<dbReference type="PANTHER" id="PTHR36115">
    <property type="entry name" value="PROLINE-RICH ANTIGEN HOMOLOG-RELATED"/>
    <property type="match status" value="1"/>
</dbReference>
<keyword evidence="4 7" id="KW-1133">Transmembrane helix</keyword>
<feature type="compositionally biased region" description="Low complexity" evidence="6">
    <location>
        <begin position="159"/>
        <end position="171"/>
    </location>
</feature>
<evidence type="ECO:0000256" key="4">
    <source>
        <dbReference type="ARBA" id="ARBA00022989"/>
    </source>
</evidence>
<keyword evidence="10" id="KW-1185">Reference proteome</keyword>
<name>A0A401WFA7_STREY</name>
<dbReference type="Pfam" id="PF06271">
    <property type="entry name" value="RDD"/>
    <property type="match status" value="1"/>
</dbReference>
<dbReference type="EMBL" id="BHZD01000001">
    <property type="protein sequence ID" value="GCD47981.1"/>
    <property type="molecule type" value="Genomic_DNA"/>
</dbReference>
<comment type="caution">
    <text evidence="9">The sequence shown here is derived from an EMBL/GenBank/DDBJ whole genome shotgun (WGS) entry which is preliminary data.</text>
</comment>
<evidence type="ECO:0000313" key="9">
    <source>
        <dbReference type="EMBL" id="GCD47981.1"/>
    </source>
</evidence>
<gene>
    <name evidence="9" type="ORF">GKJPGBOP_07776</name>
</gene>
<dbReference type="AlphaFoldDB" id="A0A401WFA7"/>
<evidence type="ECO:0000313" key="10">
    <source>
        <dbReference type="Proteomes" id="UP000286746"/>
    </source>
</evidence>
<proteinExistence type="predicted"/>
<comment type="subcellular location">
    <subcellularLocation>
        <location evidence="1">Cell membrane</location>
        <topology evidence="1">Multi-pass membrane protein</topology>
    </subcellularLocation>
</comment>
<evidence type="ECO:0000256" key="2">
    <source>
        <dbReference type="ARBA" id="ARBA00022475"/>
    </source>
</evidence>
<evidence type="ECO:0000259" key="8">
    <source>
        <dbReference type="Pfam" id="PF06271"/>
    </source>
</evidence>
<evidence type="ECO:0000256" key="5">
    <source>
        <dbReference type="ARBA" id="ARBA00023136"/>
    </source>
</evidence>
<evidence type="ECO:0000256" key="1">
    <source>
        <dbReference type="ARBA" id="ARBA00004651"/>
    </source>
</evidence>
<keyword evidence="3 7" id="KW-0812">Transmembrane</keyword>
<protein>
    <recommendedName>
        <fullName evidence="8">RDD domain-containing protein</fullName>
    </recommendedName>
</protein>
<feature type="region of interest" description="Disordered" evidence="6">
    <location>
        <begin position="159"/>
        <end position="215"/>
    </location>
</feature>
<sequence>MTPFSPAISPSHLQGRTAGPVSRTLAALADALVVLGIAVLTGLVLGAVRFLVSGPPFAVPRPSDQVTGIFGCCLAVGYLAAGWSVTGRTVGGRVMGLRVVHHSGRRLRPGRALLRAVLCVALPLGLLWALPSRRNASVADLVVRSAVVHDWHGRYGGRAVRGTGRAASARRPLSREQRGGDESGAADGGQHDQRGGVGAESQVGDEDGAGDRGAE</sequence>
<keyword evidence="5 7" id="KW-0472">Membrane</keyword>
<evidence type="ECO:0000256" key="3">
    <source>
        <dbReference type="ARBA" id="ARBA00022692"/>
    </source>
</evidence>
<evidence type="ECO:0000256" key="7">
    <source>
        <dbReference type="SAM" id="Phobius"/>
    </source>
</evidence>
<feature type="transmembrane region" description="Helical" evidence="7">
    <location>
        <begin position="25"/>
        <end position="48"/>
    </location>
</feature>
<dbReference type="Proteomes" id="UP000286746">
    <property type="component" value="Unassembled WGS sequence"/>
</dbReference>
<feature type="domain" description="RDD" evidence="8">
    <location>
        <begin position="17"/>
        <end position="141"/>
    </location>
</feature>
<dbReference type="InterPro" id="IPR010432">
    <property type="entry name" value="RDD"/>
</dbReference>
<dbReference type="GO" id="GO:0005886">
    <property type="term" value="C:plasma membrane"/>
    <property type="evidence" value="ECO:0007669"/>
    <property type="project" value="UniProtKB-SubCell"/>
</dbReference>
<reference evidence="9 10" key="1">
    <citation type="submission" date="2018-11" db="EMBL/GenBank/DDBJ databases">
        <title>Whole genome sequence of Streptomyces paromomycinus NBRC 15454(T).</title>
        <authorList>
            <person name="Komaki H."/>
            <person name="Tamura T."/>
        </authorList>
    </citation>
    <scope>NUCLEOTIDE SEQUENCE [LARGE SCALE GENOMIC DNA]</scope>
    <source>
        <strain evidence="9 10">NBRC 15454</strain>
    </source>
</reference>
<keyword evidence="2" id="KW-1003">Cell membrane</keyword>
<evidence type="ECO:0000256" key="6">
    <source>
        <dbReference type="SAM" id="MobiDB-lite"/>
    </source>
</evidence>
<dbReference type="InterPro" id="IPR051791">
    <property type="entry name" value="Pra-immunoreactive"/>
</dbReference>
<organism evidence="9 10">
    <name type="scientific">Streptomyces paromomycinus</name>
    <name type="common">Streptomyces rimosus subsp. paromomycinus</name>
    <dbReference type="NCBI Taxonomy" id="92743"/>
    <lineage>
        <taxon>Bacteria</taxon>
        <taxon>Bacillati</taxon>
        <taxon>Actinomycetota</taxon>
        <taxon>Actinomycetes</taxon>
        <taxon>Kitasatosporales</taxon>
        <taxon>Streptomycetaceae</taxon>
        <taxon>Streptomyces</taxon>
    </lineage>
</organism>
<accession>A0A401WFA7</accession>
<feature type="transmembrane region" description="Helical" evidence="7">
    <location>
        <begin position="68"/>
        <end position="91"/>
    </location>
</feature>
<feature type="transmembrane region" description="Helical" evidence="7">
    <location>
        <begin position="112"/>
        <end position="130"/>
    </location>
</feature>